<comment type="caution">
    <text evidence="2">The sequence shown here is derived from an EMBL/GenBank/DDBJ whole genome shotgun (WGS) entry which is preliminary data.</text>
</comment>
<evidence type="ECO:0000256" key="1">
    <source>
        <dbReference type="SAM" id="Phobius"/>
    </source>
</evidence>
<reference evidence="2 3" key="1">
    <citation type="journal article" date="2014" name="Nature">
        <title>An environmental bacterial taxon with a large and distinct metabolic repertoire.</title>
        <authorList>
            <person name="Wilson M.C."/>
            <person name="Mori T."/>
            <person name="Ruckert C."/>
            <person name="Uria A.R."/>
            <person name="Helf M.J."/>
            <person name="Takada K."/>
            <person name="Gernert C."/>
            <person name="Steffens U.A."/>
            <person name="Heycke N."/>
            <person name="Schmitt S."/>
            <person name="Rinke C."/>
            <person name="Helfrich E.J."/>
            <person name="Brachmann A.O."/>
            <person name="Gurgui C."/>
            <person name="Wakimoto T."/>
            <person name="Kracht M."/>
            <person name="Crusemann M."/>
            <person name="Hentschel U."/>
            <person name="Abe I."/>
            <person name="Matsunaga S."/>
            <person name="Kalinowski J."/>
            <person name="Takeyama H."/>
            <person name="Piel J."/>
        </authorList>
    </citation>
    <scope>NUCLEOTIDE SEQUENCE [LARGE SCALE GENOMIC DNA]</scope>
    <source>
        <strain evidence="3">TSY1</strain>
    </source>
</reference>
<dbReference type="EMBL" id="AZHW01000392">
    <property type="protein sequence ID" value="ETW99929.1"/>
    <property type="molecule type" value="Genomic_DNA"/>
</dbReference>
<keyword evidence="3" id="KW-1185">Reference proteome</keyword>
<name>W4LPZ6_ENTF1</name>
<sequence>MASTLVMVGVIWFVQIVHYPLFSQVGEAAFSLYETQHTRLTTYVVAPAMLIELVTGLWLLWPGVTKVLPVQVWLGIGLLAIVWLSTMFVQVPLHNLLTQGFDAAAHDKLVSTNWLRTLAWSARGLVVLWMVQRVLSVG</sequence>
<protein>
    <recommendedName>
        <fullName evidence="4">DUF1772 domain-containing protein</fullName>
    </recommendedName>
</protein>
<feature type="transmembrane region" description="Helical" evidence="1">
    <location>
        <begin position="72"/>
        <end position="93"/>
    </location>
</feature>
<keyword evidence="1" id="KW-0472">Membrane</keyword>
<evidence type="ECO:0000313" key="3">
    <source>
        <dbReference type="Proteomes" id="UP000019141"/>
    </source>
</evidence>
<accession>W4LPZ6</accession>
<keyword evidence="1" id="KW-0812">Transmembrane</keyword>
<feature type="transmembrane region" description="Helical" evidence="1">
    <location>
        <begin position="42"/>
        <end position="60"/>
    </location>
</feature>
<evidence type="ECO:0008006" key="4">
    <source>
        <dbReference type="Google" id="ProtNLM"/>
    </source>
</evidence>
<gene>
    <name evidence="2" type="ORF">ETSY1_13155</name>
</gene>
<dbReference type="HOGENOM" id="CLU_114902_0_0_7"/>
<proteinExistence type="predicted"/>
<keyword evidence="1" id="KW-1133">Transmembrane helix</keyword>
<dbReference type="Proteomes" id="UP000019141">
    <property type="component" value="Unassembled WGS sequence"/>
</dbReference>
<evidence type="ECO:0000313" key="2">
    <source>
        <dbReference type="EMBL" id="ETW99929.1"/>
    </source>
</evidence>
<organism evidence="2 3">
    <name type="scientific">Entotheonella factor</name>
    <dbReference type="NCBI Taxonomy" id="1429438"/>
    <lineage>
        <taxon>Bacteria</taxon>
        <taxon>Pseudomonadati</taxon>
        <taxon>Nitrospinota/Tectimicrobiota group</taxon>
        <taxon>Candidatus Tectimicrobiota</taxon>
        <taxon>Candidatus Entotheonellia</taxon>
        <taxon>Candidatus Entotheonellales</taxon>
        <taxon>Candidatus Entotheonellaceae</taxon>
        <taxon>Candidatus Entotheonella</taxon>
    </lineage>
</organism>
<feature type="transmembrane region" description="Helical" evidence="1">
    <location>
        <begin position="5"/>
        <end position="22"/>
    </location>
</feature>
<dbReference type="AlphaFoldDB" id="W4LPZ6"/>